<organism evidence="2 3">
    <name type="scientific">Agrococcus casei LMG 22410</name>
    <dbReference type="NCBI Taxonomy" id="1255656"/>
    <lineage>
        <taxon>Bacteria</taxon>
        <taxon>Bacillati</taxon>
        <taxon>Actinomycetota</taxon>
        <taxon>Actinomycetes</taxon>
        <taxon>Micrococcales</taxon>
        <taxon>Microbacteriaceae</taxon>
        <taxon>Agrococcus</taxon>
    </lineage>
</organism>
<reference evidence="2 3" key="1">
    <citation type="submission" date="2017-02" db="EMBL/GenBank/DDBJ databases">
        <authorList>
            <person name="Peterson S.W."/>
        </authorList>
    </citation>
    <scope>NUCLEOTIDE SEQUENCE [LARGE SCALE GENOMIC DNA]</scope>
    <source>
        <strain evidence="2 3">LMG 22410</strain>
    </source>
</reference>
<dbReference type="RefSeq" id="WP_143244605.1">
    <property type="nucleotide sequence ID" value="NZ_FUHU01000015.1"/>
</dbReference>
<dbReference type="OrthoDB" id="9764271at2"/>
<accession>A0A1R4F4Y9</accession>
<sequence>MSKLWRGLSLALTAVLVATVLVAMPSLTDNSDADAANAAEFDPGYIISDENFYNGSAMTTAQISSWLKGKNAGCVSGKNCILNYTEHTPTMAADAYCGRLEGKSGESAASVIARVGKACDISQKALLVLLEKEQSLISLRDVPNWKWESATGYGCPDTAPCDAGFGGFFTQVYFGARAYQYYKAHPTQYRHQPMATNSVLYNPNSACGSSRVYIQNYATAGLYNYTPYQPNRAALNNLYGVGDSCSAYGNRNFWRMYSDWFGNPTEKSISPITAGLAKTPDSDRLWLISNGKRYPIGWESAVQYRWALGEPRVVSQSKLRTVGQGPWAGPALKSGSSVWLLDSGTRHEFTSCAQVAEFGRDCGYLPNVSSAMIGEWNAKGKVSAYLTWPGGGHWQVVDGQRHQVADAGAAQAVGVTDNLLTLRRDAVRPITIGEPLVRVGMIIHDNGSGEKMVRTKKGFVSLSVGQTELKALQKESSWVWTASMRAISAPTPLPDLIHYGPKHLVMTDRGLVHVDGGLWGKSTHFKRLWVPMLWGIAVDQPRVQSALLVQEKGASTVWLLQGGRKQSVVPGELADLKAKFGDPLVTASDTTTKIPLNSKHNVQAQQTPQSTVEQLESGALVESATSGEQFLYSESDGLVAIEDAAFAAALGIDAEPVALEDFELQLIGNSDTVLNTWGITCGGESYFAAGGELTLFAPDTLVHYPLGFVELPADICGTLAVSDAEIGKAVTDAAGQVWIIYEGRKHLASDEWLAENPPRTEPFALPAAYLKQVPTGTGLE</sequence>
<evidence type="ECO:0000313" key="3">
    <source>
        <dbReference type="Proteomes" id="UP000195787"/>
    </source>
</evidence>
<gene>
    <name evidence="2" type="ORF">CZ674_02615</name>
</gene>
<name>A0A1R4F4Y9_9MICO</name>
<feature type="chain" id="PRO_5039119736" description="Secreted protein" evidence="1">
    <location>
        <begin position="24"/>
        <end position="780"/>
    </location>
</feature>
<feature type="signal peptide" evidence="1">
    <location>
        <begin position="1"/>
        <end position="23"/>
    </location>
</feature>
<dbReference type="EMBL" id="FUHU01000015">
    <property type="protein sequence ID" value="SJM50988.1"/>
    <property type="molecule type" value="Genomic_DNA"/>
</dbReference>
<keyword evidence="3" id="KW-1185">Reference proteome</keyword>
<evidence type="ECO:0000313" key="2">
    <source>
        <dbReference type="EMBL" id="SJM50988.1"/>
    </source>
</evidence>
<evidence type="ECO:0000256" key="1">
    <source>
        <dbReference type="SAM" id="SignalP"/>
    </source>
</evidence>
<evidence type="ECO:0008006" key="4">
    <source>
        <dbReference type="Google" id="ProtNLM"/>
    </source>
</evidence>
<dbReference type="AlphaFoldDB" id="A0A1R4F4Y9"/>
<protein>
    <recommendedName>
        <fullName evidence="4">Secreted protein</fullName>
    </recommendedName>
</protein>
<proteinExistence type="predicted"/>
<keyword evidence="1" id="KW-0732">Signal</keyword>
<dbReference type="GeneID" id="303174276"/>
<dbReference type="Proteomes" id="UP000195787">
    <property type="component" value="Unassembled WGS sequence"/>
</dbReference>